<feature type="compositionally biased region" description="Basic residues" evidence="11">
    <location>
        <begin position="805"/>
        <end position="816"/>
    </location>
</feature>
<dbReference type="InterPro" id="IPR001965">
    <property type="entry name" value="Znf_PHD"/>
</dbReference>
<evidence type="ECO:0000256" key="8">
    <source>
        <dbReference type="ARBA" id="ARBA00022771"/>
    </source>
</evidence>
<dbReference type="Proteomes" id="UP000005239">
    <property type="component" value="Unassembled WGS sequence"/>
</dbReference>
<dbReference type="GO" id="GO:0046975">
    <property type="term" value="F:histone H3K36 methyltransferase activity"/>
    <property type="evidence" value="ECO:0000318"/>
    <property type="project" value="GO_Central"/>
</dbReference>
<keyword evidence="6" id="KW-0949">S-adenosyl-L-methionine</keyword>
<evidence type="ECO:0000259" key="12">
    <source>
        <dbReference type="PROSITE" id="PS50280"/>
    </source>
</evidence>
<evidence type="ECO:0000259" key="14">
    <source>
        <dbReference type="PROSITE" id="PS51215"/>
    </source>
</evidence>
<keyword evidence="7" id="KW-0479">Metal-binding</keyword>
<feature type="domain" description="SET" evidence="12">
    <location>
        <begin position="593"/>
        <end position="725"/>
    </location>
</feature>
<dbReference type="GO" id="GO:0006355">
    <property type="term" value="P:regulation of DNA-templated transcription"/>
    <property type="evidence" value="ECO:0000318"/>
    <property type="project" value="GO_Central"/>
</dbReference>
<feature type="region of interest" description="Disordered" evidence="11">
    <location>
        <begin position="748"/>
        <end position="849"/>
    </location>
</feature>
<evidence type="ECO:0000256" key="10">
    <source>
        <dbReference type="ARBA" id="ARBA00023242"/>
    </source>
</evidence>
<accession>A0A8R1Y904</accession>
<evidence type="ECO:0000313" key="15">
    <source>
        <dbReference type="EnsemblMetazoa" id="PPA11725.1"/>
    </source>
</evidence>
<dbReference type="InterPro" id="IPR001214">
    <property type="entry name" value="SET_dom"/>
</dbReference>
<dbReference type="PANTHER" id="PTHR22884">
    <property type="entry name" value="SET DOMAIN PROTEINS"/>
    <property type="match status" value="1"/>
</dbReference>
<protein>
    <recommendedName>
        <fullName evidence="17">SET domain-containing protein</fullName>
    </recommendedName>
</protein>
<gene>
    <name evidence="15" type="primary">WBGene00101279</name>
</gene>
<dbReference type="SUPFAM" id="SSF82199">
    <property type="entry name" value="SET domain"/>
    <property type="match status" value="1"/>
</dbReference>
<feature type="domain" description="Post-SET" evidence="13">
    <location>
        <begin position="733"/>
        <end position="749"/>
    </location>
</feature>
<feature type="domain" description="AWS" evidence="14">
    <location>
        <begin position="539"/>
        <end position="590"/>
    </location>
</feature>
<feature type="compositionally biased region" description="Low complexity" evidence="11">
    <location>
        <begin position="18"/>
        <end position="35"/>
    </location>
</feature>
<evidence type="ECO:0000256" key="4">
    <source>
        <dbReference type="ARBA" id="ARBA00022603"/>
    </source>
</evidence>
<feature type="compositionally biased region" description="Acidic residues" evidence="11">
    <location>
        <begin position="769"/>
        <end position="778"/>
    </location>
</feature>
<keyword evidence="8" id="KW-0863">Zinc-finger</keyword>
<dbReference type="PROSITE" id="PS50280">
    <property type="entry name" value="SET"/>
    <property type="match status" value="1"/>
</dbReference>
<evidence type="ECO:0000259" key="13">
    <source>
        <dbReference type="PROSITE" id="PS50868"/>
    </source>
</evidence>
<keyword evidence="4" id="KW-0489">Methyltransferase</keyword>
<keyword evidence="10" id="KW-0539">Nucleus</keyword>
<reference evidence="15" key="2">
    <citation type="submission" date="2022-06" db="UniProtKB">
        <authorList>
            <consortium name="EnsemblMetazoa"/>
        </authorList>
    </citation>
    <scope>IDENTIFICATION</scope>
    <source>
        <strain evidence="15">PS312</strain>
    </source>
</reference>
<feature type="compositionally biased region" description="Basic and acidic residues" evidence="11">
    <location>
        <begin position="182"/>
        <end position="205"/>
    </location>
</feature>
<dbReference type="SMART" id="SM00317">
    <property type="entry name" value="SET"/>
    <property type="match status" value="1"/>
</dbReference>
<evidence type="ECO:0000256" key="3">
    <source>
        <dbReference type="ARBA" id="ARBA00022454"/>
    </source>
</evidence>
<evidence type="ECO:0000256" key="7">
    <source>
        <dbReference type="ARBA" id="ARBA00022723"/>
    </source>
</evidence>
<dbReference type="GO" id="GO:0000785">
    <property type="term" value="C:chromatin"/>
    <property type="evidence" value="ECO:0000318"/>
    <property type="project" value="GO_Central"/>
</dbReference>
<evidence type="ECO:0000256" key="2">
    <source>
        <dbReference type="ARBA" id="ARBA00004286"/>
    </source>
</evidence>
<feature type="compositionally biased region" description="Basic and acidic residues" evidence="11">
    <location>
        <begin position="839"/>
        <end position="849"/>
    </location>
</feature>
<dbReference type="InterPro" id="IPR006560">
    <property type="entry name" value="AWS_dom"/>
</dbReference>
<evidence type="ECO:0000256" key="11">
    <source>
        <dbReference type="SAM" id="MobiDB-lite"/>
    </source>
</evidence>
<name>A0A8R1Y904_PRIPA</name>
<comment type="subcellular location">
    <subcellularLocation>
        <location evidence="2">Chromosome</location>
    </subcellularLocation>
    <subcellularLocation>
        <location evidence="1">Nucleus</location>
    </subcellularLocation>
</comment>
<reference evidence="16" key="1">
    <citation type="journal article" date="2008" name="Nat. Genet.">
        <title>The Pristionchus pacificus genome provides a unique perspective on nematode lifestyle and parasitism.</title>
        <authorList>
            <person name="Dieterich C."/>
            <person name="Clifton S.W."/>
            <person name="Schuster L.N."/>
            <person name="Chinwalla A."/>
            <person name="Delehaunty K."/>
            <person name="Dinkelacker I."/>
            <person name="Fulton L."/>
            <person name="Fulton R."/>
            <person name="Godfrey J."/>
            <person name="Minx P."/>
            <person name="Mitreva M."/>
            <person name="Roeseler W."/>
            <person name="Tian H."/>
            <person name="Witte H."/>
            <person name="Yang S.P."/>
            <person name="Wilson R.K."/>
            <person name="Sommer R.J."/>
        </authorList>
    </citation>
    <scope>NUCLEOTIDE SEQUENCE [LARGE SCALE GENOMIC DNA]</scope>
    <source>
        <strain evidence="16">PS312</strain>
    </source>
</reference>
<keyword evidence="16" id="KW-1185">Reference proteome</keyword>
<evidence type="ECO:0000256" key="9">
    <source>
        <dbReference type="ARBA" id="ARBA00022833"/>
    </source>
</evidence>
<dbReference type="Pfam" id="PF00856">
    <property type="entry name" value="SET"/>
    <property type="match status" value="1"/>
</dbReference>
<feature type="compositionally biased region" description="Basic and acidic residues" evidence="11">
    <location>
        <begin position="748"/>
        <end position="768"/>
    </location>
</feature>
<feature type="region of interest" description="Disordered" evidence="11">
    <location>
        <begin position="181"/>
        <end position="212"/>
    </location>
</feature>
<evidence type="ECO:0000256" key="6">
    <source>
        <dbReference type="ARBA" id="ARBA00022691"/>
    </source>
</evidence>
<dbReference type="GO" id="GO:0005634">
    <property type="term" value="C:nucleus"/>
    <property type="evidence" value="ECO:0000318"/>
    <property type="project" value="GO_Central"/>
</dbReference>
<dbReference type="PROSITE" id="PS50868">
    <property type="entry name" value="POST_SET"/>
    <property type="match status" value="1"/>
</dbReference>
<dbReference type="Gene3D" id="2.170.270.10">
    <property type="entry name" value="SET domain"/>
    <property type="match status" value="1"/>
</dbReference>
<sequence length="849" mass="96704">MFQMASAAEMGEMEPVEPVESAESAESVEPVEPVPGETMESERPPPEVTASVHPQSDESIDGLSTSTTNPVEDAPVTTRTLRVRGPKKVVLSPEVPKTKSPKKTPPRRPRETRRVRQESERRSEDSVESEETAEERRKKKEEDIHALTYTTRPRKANFLNCCFVCDDNCEAPKKTTVKVKKEKSVDDNEGTKEMDKGKAKKKENGADASMEEKEDEADAYVTCAFKNCPQVMHKKCADEFVCSEYSPNQAKLLFLLDGPVCPAHVCWHCYEERMKNTSRFGELIDCEKCMRSFHIECLPAGCKITSTLGKRKSFLCHEHSIGKKKISRKMRTKYCTECEQLCLGDEVSKDDPNWETHPRRKMECKQCTNVFHRECAFREVRGEGAEEYQYDTCPYCLIGGTIVANQYVQAYYPHKVFNLKAGYYPAVTLALKDVPKDVARRIGDKYGVLGYIPVKWMWNELDARGITYYNMVHKSQVQRMTLKCGKNICEKKWKDELMKASVNFKAPTRTMDYDAMRKTIKIIRENVYTKGVQRILRKKDLEECTCKPDKNGVKCNDFDCHNRASCFECPTTCDEAEGIKCANREMQRADRPTDIYEVRVAGNGKGLGVFATKLIKKGKFLFEYAGELVNEDGQKIRVHRTKLLRSNDEWTYMMDLKGTSYIVDARFKGSDARYVNNSCDPNCEVSCTEIPVKILNADSAMYEPRLKVMAKKDIQPGEEITFAYGLFKTEDMAMDACVCGADNCKGKLGEKKKEDDSDNERFDDREELAMEPDEDMSSESEGAFVPESSDDDANGQTNDDEKENKRRKKKALKRMKKTVEKKATITNRRRASMGGPSGSRDRVPSKRRK</sequence>
<dbReference type="InterPro" id="IPR050777">
    <property type="entry name" value="SET2_Histone-Lys_MeTrsfase"/>
</dbReference>
<dbReference type="EnsemblMetazoa" id="PPA11725.1">
    <property type="protein sequence ID" value="PPA11725.1"/>
    <property type="gene ID" value="WBGene00101279"/>
</dbReference>
<feature type="compositionally biased region" description="Basic and acidic residues" evidence="11">
    <location>
        <begin position="108"/>
        <end position="125"/>
    </location>
</feature>
<evidence type="ECO:0000256" key="5">
    <source>
        <dbReference type="ARBA" id="ARBA00022679"/>
    </source>
</evidence>
<evidence type="ECO:0000256" key="1">
    <source>
        <dbReference type="ARBA" id="ARBA00004123"/>
    </source>
</evidence>
<keyword evidence="3" id="KW-0158">Chromosome</keyword>
<dbReference type="AlphaFoldDB" id="A0A8R1Y904"/>
<dbReference type="FunFam" id="2.170.270.10:FF:000106">
    <property type="entry name" value="Histone-lysine N-methyltransferase"/>
    <property type="match status" value="1"/>
</dbReference>
<keyword evidence="5" id="KW-0808">Transferase</keyword>
<dbReference type="GO" id="GO:0032259">
    <property type="term" value="P:methylation"/>
    <property type="evidence" value="ECO:0007669"/>
    <property type="project" value="UniProtKB-KW"/>
</dbReference>
<feature type="compositionally biased region" description="Acidic residues" evidence="11">
    <location>
        <begin position="788"/>
        <end position="801"/>
    </location>
</feature>
<feature type="region of interest" description="Disordered" evidence="11">
    <location>
        <begin position="1"/>
        <end position="140"/>
    </location>
</feature>
<evidence type="ECO:0008006" key="17">
    <source>
        <dbReference type="Google" id="ProtNLM"/>
    </source>
</evidence>
<keyword evidence="9" id="KW-0862">Zinc</keyword>
<evidence type="ECO:0000313" key="16">
    <source>
        <dbReference type="Proteomes" id="UP000005239"/>
    </source>
</evidence>
<dbReference type="SMART" id="SM00249">
    <property type="entry name" value="PHD"/>
    <property type="match status" value="2"/>
</dbReference>
<dbReference type="InterPro" id="IPR046341">
    <property type="entry name" value="SET_dom_sf"/>
</dbReference>
<organism evidence="15 16">
    <name type="scientific">Pristionchus pacificus</name>
    <name type="common">Parasitic nematode worm</name>
    <dbReference type="NCBI Taxonomy" id="54126"/>
    <lineage>
        <taxon>Eukaryota</taxon>
        <taxon>Metazoa</taxon>
        <taxon>Ecdysozoa</taxon>
        <taxon>Nematoda</taxon>
        <taxon>Chromadorea</taxon>
        <taxon>Rhabditida</taxon>
        <taxon>Rhabditina</taxon>
        <taxon>Diplogasteromorpha</taxon>
        <taxon>Diplogasteroidea</taxon>
        <taxon>Neodiplogasteridae</taxon>
        <taxon>Pristionchus</taxon>
    </lineage>
</organism>
<proteinExistence type="predicted"/>
<dbReference type="InterPro" id="IPR003616">
    <property type="entry name" value="Post-SET_dom"/>
</dbReference>
<dbReference type="PROSITE" id="PS51215">
    <property type="entry name" value="AWS"/>
    <property type="match status" value="1"/>
</dbReference>
<dbReference type="CDD" id="cd15566">
    <property type="entry name" value="PHD3_NSD"/>
    <property type="match status" value="1"/>
</dbReference>
<dbReference type="GO" id="GO:0008270">
    <property type="term" value="F:zinc ion binding"/>
    <property type="evidence" value="ECO:0007669"/>
    <property type="project" value="UniProtKB-KW"/>
</dbReference>